<reference evidence="2" key="1">
    <citation type="submission" date="2014-11" db="EMBL/GenBank/DDBJ databases">
        <authorList>
            <person name="Hornung B.V."/>
        </authorList>
    </citation>
    <scope>NUCLEOTIDE SEQUENCE</scope>
    <source>
        <strain evidence="2">INE</strain>
    </source>
</reference>
<accession>A0A8S0WGV9</accession>
<dbReference type="EMBL" id="CDGJ01000058">
    <property type="protein sequence ID" value="CEJ07540.1"/>
    <property type="molecule type" value="Genomic_DNA"/>
</dbReference>
<keyword evidence="3" id="KW-1185">Reference proteome</keyword>
<dbReference type="EMBL" id="LR746496">
    <property type="protein sequence ID" value="CAA7602242.1"/>
    <property type="molecule type" value="Genomic_DNA"/>
</dbReference>
<evidence type="ECO:0000313" key="3">
    <source>
        <dbReference type="Proteomes" id="UP001071230"/>
    </source>
</evidence>
<proteinExistence type="predicted"/>
<name>A0A8S0WGV9_9FIRM</name>
<gene>
    <name evidence="2" type="ORF">DEACI_2006</name>
    <name evidence="1" type="ORF">DEACI_2915</name>
</gene>
<protein>
    <submittedName>
        <fullName evidence="1">Uncharacterized protein</fullName>
    </submittedName>
</protein>
<evidence type="ECO:0000313" key="1">
    <source>
        <dbReference type="EMBL" id="CAA7602242.1"/>
    </source>
</evidence>
<dbReference type="KEGG" id="aacx:DEACI_2915"/>
<organism evidence="1">
    <name type="scientific">Acididesulfobacillus acetoxydans</name>
    <dbReference type="NCBI Taxonomy" id="1561005"/>
    <lineage>
        <taxon>Bacteria</taxon>
        <taxon>Bacillati</taxon>
        <taxon>Bacillota</taxon>
        <taxon>Clostridia</taxon>
        <taxon>Eubacteriales</taxon>
        <taxon>Peptococcaceae</taxon>
        <taxon>Acididesulfobacillus</taxon>
    </lineage>
</organism>
<dbReference type="Proteomes" id="UP000836597">
    <property type="component" value="Chromosome"/>
</dbReference>
<dbReference type="Proteomes" id="UP001071230">
    <property type="component" value="Unassembled WGS sequence"/>
</dbReference>
<sequence length="66" mass="7964">MRNLREQGEEFMGARRGIYGSKERISYKLNEQVLFMRVDRWCRGYYTRSIDVSLLRQARVAKTRAF</sequence>
<evidence type="ECO:0000313" key="2">
    <source>
        <dbReference type="EMBL" id="CEJ07540.1"/>
    </source>
</evidence>
<dbReference type="AlphaFoldDB" id="A0A8S0WGV9"/>
<reference evidence="1" key="2">
    <citation type="submission" date="2020-01" db="EMBL/GenBank/DDBJ databases">
        <authorList>
            <person name="Hornung B."/>
        </authorList>
    </citation>
    <scope>NUCLEOTIDE SEQUENCE</scope>
    <source>
        <strain evidence="1">PacBioINE</strain>
    </source>
</reference>